<comment type="caution">
    <text evidence="1">The sequence shown here is derived from an EMBL/GenBank/DDBJ whole genome shotgun (WGS) entry which is preliminary data.</text>
</comment>
<evidence type="ECO:0000313" key="2">
    <source>
        <dbReference type="Proteomes" id="UP001154265"/>
    </source>
</evidence>
<protein>
    <submittedName>
        <fullName evidence="1">Uncharacterized protein</fullName>
    </submittedName>
</protein>
<reference evidence="1" key="1">
    <citation type="journal article" date="2022" name="Genome Biol. Evol.">
        <title>A New Gene Family Diagnostic for Intracellular Biomineralization of Amorphous Ca Carbonates by Cyanobacteria.</title>
        <authorList>
            <person name="Benzerara K."/>
            <person name="Duprat E."/>
            <person name="Bitard-Feildel T."/>
            <person name="Caumes G."/>
            <person name="Cassier-Chauvat C."/>
            <person name="Chauvat F."/>
            <person name="Dezi M."/>
            <person name="Diop S.I."/>
            <person name="Gaschignard G."/>
            <person name="Gorgen S."/>
            <person name="Gugger M."/>
            <person name="Lopez-Garcia P."/>
            <person name="Millet M."/>
            <person name="Skouri-Panet F."/>
            <person name="Moreira D."/>
            <person name="Callebaut I."/>
        </authorList>
    </citation>
    <scope>NUCLEOTIDE SEQUENCE</scope>
    <source>
        <strain evidence="1">G9</strain>
    </source>
</reference>
<proteinExistence type="predicted"/>
<sequence>MVYVIYQAVERVMDQLTTQFVCLRLPLERPPLALQKTIVQALEEYGTPLRWAITRIEGDQVVIEAVVLVTTQVK</sequence>
<keyword evidence="2" id="KW-1185">Reference proteome</keyword>
<accession>A0ABT6EVH2</accession>
<dbReference type="EMBL" id="JAKKUT010000001">
    <property type="protein sequence ID" value="MDG2989806.1"/>
    <property type="molecule type" value="Genomic_DNA"/>
</dbReference>
<gene>
    <name evidence="1" type="ORF">L3556_02470</name>
</gene>
<evidence type="ECO:0000313" key="1">
    <source>
        <dbReference type="EMBL" id="MDG2989806.1"/>
    </source>
</evidence>
<dbReference type="RefSeq" id="WP_277865719.1">
    <property type="nucleotide sequence ID" value="NZ_JAKKUT010000001.1"/>
</dbReference>
<organism evidence="1 2">
    <name type="scientific">Candidatus Synechococcus calcipolaris G9</name>
    <dbReference type="NCBI Taxonomy" id="1497997"/>
    <lineage>
        <taxon>Bacteria</taxon>
        <taxon>Bacillati</taxon>
        <taxon>Cyanobacteriota</taxon>
        <taxon>Cyanophyceae</taxon>
        <taxon>Synechococcales</taxon>
        <taxon>Synechococcaceae</taxon>
        <taxon>Synechococcus</taxon>
    </lineage>
</organism>
<reference evidence="1" key="2">
    <citation type="submission" date="2022-01" db="EMBL/GenBank/DDBJ databases">
        <authorList>
            <person name="Zivanovic Y."/>
            <person name="Moreira D."/>
            <person name="Lopez-Garcia P."/>
        </authorList>
    </citation>
    <scope>NUCLEOTIDE SEQUENCE</scope>
    <source>
        <strain evidence="1">G9</strain>
    </source>
</reference>
<dbReference type="Proteomes" id="UP001154265">
    <property type="component" value="Unassembled WGS sequence"/>
</dbReference>
<name>A0ABT6EVH2_9SYNE</name>